<dbReference type="AlphaFoldDB" id="A0A2S2QWZ3"/>
<dbReference type="EMBL" id="GGMS01013055">
    <property type="protein sequence ID" value="MBY82258.1"/>
    <property type="molecule type" value="Transcribed_RNA"/>
</dbReference>
<feature type="transmembrane region" description="Helical" evidence="12">
    <location>
        <begin position="228"/>
        <end position="250"/>
    </location>
</feature>
<organism evidence="14">
    <name type="scientific">Sipha flava</name>
    <name type="common">yellow sugarcane aphid</name>
    <dbReference type="NCBI Taxonomy" id="143950"/>
    <lineage>
        <taxon>Eukaryota</taxon>
        <taxon>Metazoa</taxon>
        <taxon>Ecdysozoa</taxon>
        <taxon>Arthropoda</taxon>
        <taxon>Hexapoda</taxon>
        <taxon>Insecta</taxon>
        <taxon>Pterygota</taxon>
        <taxon>Neoptera</taxon>
        <taxon>Paraneoptera</taxon>
        <taxon>Hemiptera</taxon>
        <taxon>Sternorrhyncha</taxon>
        <taxon>Aphidomorpha</taxon>
        <taxon>Aphidoidea</taxon>
        <taxon>Aphididae</taxon>
        <taxon>Sipha</taxon>
    </lineage>
</organism>
<evidence type="ECO:0000256" key="7">
    <source>
        <dbReference type="ARBA" id="ARBA00023136"/>
    </source>
</evidence>
<evidence type="ECO:0000256" key="6">
    <source>
        <dbReference type="ARBA" id="ARBA00023040"/>
    </source>
</evidence>
<name>A0A2S2QWZ3_9HEMI</name>
<keyword evidence="6 10" id="KW-0297">G-protein coupled receptor</keyword>
<dbReference type="SUPFAM" id="SSF81321">
    <property type="entry name" value="Family A G protein-coupled receptor-like"/>
    <property type="match status" value="1"/>
</dbReference>
<feature type="transmembrane region" description="Helical" evidence="12">
    <location>
        <begin position="431"/>
        <end position="454"/>
    </location>
</feature>
<keyword evidence="5 12" id="KW-1133">Transmembrane helix</keyword>
<keyword evidence="9 10" id="KW-0807">Transducer</keyword>
<evidence type="ECO:0000256" key="3">
    <source>
        <dbReference type="ARBA" id="ARBA00022475"/>
    </source>
</evidence>
<evidence type="ECO:0000256" key="2">
    <source>
        <dbReference type="ARBA" id="ARBA00010663"/>
    </source>
</evidence>
<keyword evidence="8 10" id="KW-0675">Receptor</keyword>
<feature type="transmembrane region" description="Helical" evidence="12">
    <location>
        <begin position="137"/>
        <end position="156"/>
    </location>
</feature>
<dbReference type="GO" id="GO:0005886">
    <property type="term" value="C:plasma membrane"/>
    <property type="evidence" value="ECO:0007669"/>
    <property type="project" value="UniProtKB-SubCell"/>
</dbReference>
<dbReference type="PROSITE" id="PS00237">
    <property type="entry name" value="G_PROTEIN_RECEP_F1_1"/>
    <property type="match status" value="1"/>
</dbReference>
<dbReference type="OrthoDB" id="10044919at2759"/>
<evidence type="ECO:0000256" key="11">
    <source>
        <dbReference type="SAM" id="MobiDB-lite"/>
    </source>
</evidence>
<dbReference type="CDD" id="cd15210">
    <property type="entry name" value="7tmA_GPR84-like"/>
    <property type="match status" value="1"/>
</dbReference>
<evidence type="ECO:0000256" key="8">
    <source>
        <dbReference type="ARBA" id="ARBA00023170"/>
    </source>
</evidence>
<feature type="transmembrane region" description="Helical" evidence="12">
    <location>
        <begin position="399"/>
        <end position="419"/>
    </location>
</feature>
<protein>
    <submittedName>
        <fullName evidence="14">G-protein coupled receptor moody</fullName>
    </submittedName>
</protein>
<gene>
    <name evidence="14" type="primary">moody_0</name>
    <name evidence="14" type="ORF">g.45743</name>
</gene>
<dbReference type="Gene3D" id="1.20.1070.10">
    <property type="entry name" value="Rhodopsin 7-helix transmembrane proteins"/>
    <property type="match status" value="2"/>
</dbReference>
<dbReference type="PROSITE" id="PS50262">
    <property type="entry name" value="G_PROTEIN_RECEP_F1_2"/>
    <property type="match status" value="1"/>
</dbReference>
<evidence type="ECO:0000256" key="4">
    <source>
        <dbReference type="ARBA" id="ARBA00022692"/>
    </source>
</evidence>
<dbReference type="PANTHER" id="PTHR24228:SF74">
    <property type="entry name" value="G-PROTEIN COUPLED RECEPTORS FAMILY 1 PROFILE DOMAIN-CONTAINING PROTEIN"/>
    <property type="match status" value="1"/>
</dbReference>
<evidence type="ECO:0000256" key="10">
    <source>
        <dbReference type="RuleBase" id="RU000688"/>
    </source>
</evidence>
<dbReference type="InterPro" id="IPR017452">
    <property type="entry name" value="GPCR_Rhodpsn_7TM"/>
</dbReference>
<dbReference type="PRINTS" id="PR00237">
    <property type="entry name" value="GPCRRHODOPSN"/>
</dbReference>
<evidence type="ECO:0000259" key="13">
    <source>
        <dbReference type="PROSITE" id="PS50262"/>
    </source>
</evidence>
<comment type="subcellular location">
    <subcellularLocation>
        <location evidence="1">Cell membrane</location>
        <topology evidence="1">Multi-pass membrane protein</topology>
    </subcellularLocation>
</comment>
<feature type="transmembrane region" description="Helical" evidence="12">
    <location>
        <begin position="100"/>
        <end position="125"/>
    </location>
</feature>
<proteinExistence type="inferred from homology"/>
<feature type="transmembrane region" description="Helical" evidence="12">
    <location>
        <begin position="177"/>
        <end position="199"/>
    </location>
</feature>
<comment type="similarity">
    <text evidence="2 10">Belongs to the G-protein coupled receptor 1 family.</text>
</comment>
<reference evidence="14" key="1">
    <citation type="submission" date="2018-04" db="EMBL/GenBank/DDBJ databases">
        <title>Transcriptome assembly of Sipha flava.</title>
        <authorList>
            <person name="Scully E.D."/>
            <person name="Geib S.M."/>
            <person name="Palmer N.A."/>
            <person name="Koch K."/>
            <person name="Bradshaw J."/>
            <person name="Heng-Moss T."/>
            <person name="Sarath G."/>
        </authorList>
    </citation>
    <scope>NUCLEOTIDE SEQUENCE</scope>
</reference>
<evidence type="ECO:0000256" key="12">
    <source>
        <dbReference type="SAM" id="Phobius"/>
    </source>
</evidence>
<keyword evidence="7 12" id="KW-0472">Membrane</keyword>
<evidence type="ECO:0000256" key="5">
    <source>
        <dbReference type="ARBA" id="ARBA00022989"/>
    </source>
</evidence>
<dbReference type="InterPro" id="IPR000276">
    <property type="entry name" value="GPCR_Rhodpsn"/>
</dbReference>
<feature type="region of interest" description="Disordered" evidence="11">
    <location>
        <begin position="329"/>
        <end position="357"/>
    </location>
</feature>
<feature type="domain" description="G-protein coupled receptors family 1 profile" evidence="13">
    <location>
        <begin position="79"/>
        <end position="451"/>
    </location>
</feature>
<evidence type="ECO:0000313" key="14">
    <source>
        <dbReference type="EMBL" id="MBY82258.1"/>
    </source>
</evidence>
<keyword evidence="4 10" id="KW-0812">Transmembrane</keyword>
<evidence type="ECO:0000256" key="9">
    <source>
        <dbReference type="ARBA" id="ARBA00023224"/>
    </source>
</evidence>
<sequence length="488" mass="54527">MKPIMIRDWAMNSFNTDNSLADINNSLLEVHLQKNTSAITNEHDWQNELNTELFQGYSPALLTFASVCCIIYMMVGVPGNLITIIALFRCKKVRNATAVFIINLSVSDLSFCCFNLPLAASTFWYRSWIHGQLLCRLFPLVRYGLLAVSLFTILAITINRYIMIGHPSLYPKLYKKFYLGVMVTVTWVGGFGALVPTWLGKWGQFGLDVTVGSCSILPDSVGRSPKEILFMGAFVVPCLSIVVCYARIFYIVRKTALKSRATVTSNPRHMMNSKPSDTTAYYTLKTRFKVPEISTDSAIGSSTATGTCSTTDSKEQNFLSPHDIVADASSSGLEESYSPISFSERRKSRRRDRSPSSALNATITQVVSAVFQTKEDSSPRTRKQSTIGVDRMSSKDKKLLKMILVIFASFVTCYLPITISKTSHELDDLHVLNITAYVLIYLTTCINPIIYVVMSSEYRQAYKNLLMCKSSLEQQQTHRGVTKKLSGA</sequence>
<dbReference type="SMART" id="SM01381">
    <property type="entry name" value="7TM_GPCR_Srsx"/>
    <property type="match status" value="1"/>
</dbReference>
<feature type="transmembrane region" description="Helical" evidence="12">
    <location>
        <begin position="60"/>
        <end position="88"/>
    </location>
</feature>
<dbReference type="GO" id="GO:0004930">
    <property type="term" value="F:G protein-coupled receptor activity"/>
    <property type="evidence" value="ECO:0007669"/>
    <property type="project" value="UniProtKB-KW"/>
</dbReference>
<dbReference type="PANTHER" id="PTHR24228">
    <property type="entry name" value="B2 BRADYKININ RECEPTOR/ANGIOTENSIN II RECEPTOR"/>
    <property type="match status" value="1"/>
</dbReference>
<keyword evidence="3" id="KW-1003">Cell membrane</keyword>
<accession>A0A2S2QWZ3</accession>
<dbReference type="Pfam" id="PF00001">
    <property type="entry name" value="7tm_1"/>
    <property type="match status" value="1"/>
</dbReference>
<evidence type="ECO:0000256" key="1">
    <source>
        <dbReference type="ARBA" id="ARBA00004651"/>
    </source>
</evidence>